<dbReference type="RefSeq" id="WP_251937819.1">
    <property type="nucleotide sequence ID" value="NZ_CP098747.1"/>
</dbReference>
<protein>
    <submittedName>
        <fullName evidence="3">SMP-30/gluconolactonase/LRE family protein</fullName>
    </submittedName>
</protein>
<dbReference type="InterPro" id="IPR011042">
    <property type="entry name" value="6-blade_b-propeller_TolB-like"/>
</dbReference>
<proteinExistence type="predicted"/>
<dbReference type="PRINTS" id="PR01790">
    <property type="entry name" value="SMP30FAMILY"/>
</dbReference>
<organism evidence="3 4">
    <name type="scientific">Sneathiella marina</name>
    <dbReference type="NCBI Taxonomy" id="2950108"/>
    <lineage>
        <taxon>Bacteria</taxon>
        <taxon>Pseudomonadati</taxon>
        <taxon>Pseudomonadota</taxon>
        <taxon>Alphaproteobacteria</taxon>
        <taxon>Sneathiellales</taxon>
        <taxon>Sneathiellaceae</taxon>
        <taxon>Sneathiella</taxon>
    </lineage>
</organism>
<dbReference type="SUPFAM" id="SSF63829">
    <property type="entry name" value="Calcium-dependent phosphotriesterase"/>
    <property type="match status" value="1"/>
</dbReference>
<evidence type="ECO:0000313" key="3">
    <source>
        <dbReference type="EMBL" id="USG63167.1"/>
    </source>
</evidence>
<dbReference type="EMBL" id="CP098747">
    <property type="protein sequence ID" value="USG63167.1"/>
    <property type="molecule type" value="Genomic_DNA"/>
</dbReference>
<dbReference type="InterPro" id="IPR051262">
    <property type="entry name" value="SMP-30/CGR1_Lactonase"/>
</dbReference>
<reference evidence="3" key="1">
    <citation type="submission" date="2022-06" db="EMBL/GenBank/DDBJ databases">
        <title>Sneathiella actinostolidae sp. nov., isolated from a sea anemonein the Western Pacific Ocean.</title>
        <authorList>
            <person name="Wei M.J."/>
        </authorList>
    </citation>
    <scope>NUCLEOTIDE SEQUENCE</scope>
    <source>
        <strain evidence="3">PHK-P5</strain>
    </source>
</reference>
<dbReference type="InterPro" id="IPR013658">
    <property type="entry name" value="SGL"/>
</dbReference>
<dbReference type="PANTHER" id="PTHR47572:SF4">
    <property type="entry name" value="LACTONASE DRP35"/>
    <property type="match status" value="1"/>
</dbReference>
<name>A0ABY4WB67_9PROT</name>
<dbReference type="Pfam" id="PF08450">
    <property type="entry name" value="SGL"/>
    <property type="match status" value="1"/>
</dbReference>
<keyword evidence="1" id="KW-0378">Hydrolase</keyword>
<accession>A0ABY4WB67</accession>
<feature type="domain" description="SMP-30/Gluconolactonase/LRE-like region" evidence="2">
    <location>
        <begin position="32"/>
        <end position="289"/>
    </location>
</feature>
<dbReference type="InterPro" id="IPR005511">
    <property type="entry name" value="SMP-30"/>
</dbReference>
<evidence type="ECO:0000313" key="4">
    <source>
        <dbReference type="Proteomes" id="UP001056291"/>
    </source>
</evidence>
<sequence>MMTDRYEIRDKRFARSIKLDEPIDQLWTGGRWTEGPVWSAAYRSLLWSDIPNDRRLRWDEVTGAVGEFQSGLGCYVNGATLDLEGRIIACEQGSRSVTRREHDGSSTTLVSHYQDKRLNSPNDVVVKSDGSIWFTDPAYGIESDYEGFEAAAEQDGEHVYRLDPKDGSCRRVADDFTCPNGLAFSLDESLLYIADSGGGRYPSGEHHIRVFKVGADGSLSGGEVFAECENGFFDGFRLDNQGRIWTSARDGIHCYLPDGTLIGKIFIPEEVSNLCFGGAKRNRMFITASTSVYTVLLASSGLK</sequence>
<evidence type="ECO:0000256" key="1">
    <source>
        <dbReference type="ARBA" id="ARBA00022801"/>
    </source>
</evidence>
<gene>
    <name evidence="3" type="ORF">NBZ79_09280</name>
</gene>
<dbReference type="PANTHER" id="PTHR47572">
    <property type="entry name" value="LIPOPROTEIN-RELATED"/>
    <property type="match status" value="1"/>
</dbReference>
<evidence type="ECO:0000259" key="2">
    <source>
        <dbReference type="Pfam" id="PF08450"/>
    </source>
</evidence>
<dbReference type="Gene3D" id="2.120.10.30">
    <property type="entry name" value="TolB, C-terminal domain"/>
    <property type="match status" value="1"/>
</dbReference>
<dbReference type="Proteomes" id="UP001056291">
    <property type="component" value="Chromosome"/>
</dbReference>
<keyword evidence="4" id="KW-1185">Reference proteome</keyword>